<comment type="caution">
    <text evidence="5">The sequence shown here is derived from an EMBL/GenBank/DDBJ whole genome shotgun (WGS) entry which is preliminary data.</text>
</comment>
<dbReference type="InterPro" id="IPR036770">
    <property type="entry name" value="Ankyrin_rpt-contain_sf"/>
</dbReference>
<organism evidence="5 6">
    <name type="scientific">Smittium mucronatum</name>
    <dbReference type="NCBI Taxonomy" id="133383"/>
    <lineage>
        <taxon>Eukaryota</taxon>
        <taxon>Fungi</taxon>
        <taxon>Fungi incertae sedis</taxon>
        <taxon>Zoopagomycota</taxon>
        <taxon>Kickxellomycotina</taxon>
        <taxon>Harpellomycetes</taxon>
        <taxon>Harpellales</taxon>
        <taxon>Legeriomycetaceae</taxon>
        <taxon>Smittium</taxon>
    </lineage>
</organism>
<evidence type="ECO:0000256" key="1">
    <source>
        <dbReference type="ARBA" id="ARBA00022737"/>
    </source>
</evidence>
<reference evidence="5 6" key="1">
    <citation type="journal article" date="2016" name="Mol. Biol. Evol.">
        <title>Genome-Wide Survey of Gut Fungi (Harpellales) Reveals the First Horizontally Transferred Ubiquitin Gene from a Mosquito Host.</title>
        <authorList>
            <person name="Wang Y."/>
            <person name="White M.M."/>
            <person name="Kvist S."/>
            <person name="Moncalvo J.M."/>
        </authorList>
    </citation>
    <scope>NUCLEOTIDE SEQUENCE [LARGE SCALE GENOMIC DNA]</scope>
    <source>
        <strain evidence="5 6">ALG-7-W6</strain>
    </source>
</reference>
<dbReference type="Pfam" id="PF12796">
    <property type="entry name" value="Ank_2"/>
    <property type="match status" value="2"/>
</dbReference>
<keyword evidence="6" id="KW-1185">Reference proteome</keyword>
<feature type="region of interest" description="Disordered" evidence="4">
    <location>
        <begin position="564"/>
        <end position="654"/>
    </location>
</feature>
<feature type="repeat" description="ANK" evidence="3">
    <location>
        <begin position="428"/>
        <end position="460"/>
    </location>
</feature>
<sequence>MSDPLDVETEFFSAADTDVADSDWFQDTHKSPAEEIEKTKDGFKSKKLGLGISNDVYKVPPKATESFSSSKKAFKKKRSLSLDRLAKKRKKTANREDDWFSGSSLSSLNEFGSADDADSNTDSELSDLSDWSDSKEFEAGTTRLKSTKYEIENRIKNKKSKKKDVKSFPKTDKSVTQDLDKSAPEKDSVDKAHSESNFRIRRRPGRRRKVYLDQPNRKDEQGRPQILYFAARGDFDSCKKLVEHGARIDAKDARGWTLLHEAARQGNIDLGTYLMEVSDSTNRATRYLNANIQASNGNTPLHEAVKYNNPDFIEFLLLNGARADIKNNLGHTPTDLCNNQNSLAILESSLIDLRNALVCDKAGQTRLHRACVSGDFVKALSQLNLGIEVNLADNAGWTPLHEASLSGHTLIVKELLRRGANTTGKGLGDDTPLHDACANGHLEVVKLLLKSKADVNAKNLNGLTPAEIAANETIRNLVIEFKASDLSTNSENYESSNEPITPSNGKKLIKEEPSVKLKKHKRHRPKIINESDYSEPEDIKSSDHLEEFSSKNLKLYKKKSKKYELSPGRAKVEAESQTSQLKKKRKVKSINDSQSSSDSEFIRGRVRKEDISIGFSAEKYTPNSSPSKRNKLNDSDDNISFYYPSNTPRISREERKLKSILSTLAKIEQRQCSQRVHSVPSSVSRKGKKSKSFDKSSKDPAHKSRESRYSKSEENPFDSTSPKNVPSKLSSTPTSTPVIGVIKRGRGRPPKDKTLLHSNITSNSEAKKSTQNSKKSGVIDENKKSQSDSIKNSPDLDNNTFNKNKEDETELKMVSETVSEKQTSGVISRYKGKGVGVGVGEVYEVESIVSYNEEPSNINKDITNADKNNFITRIDSKKSIVDGDRNFTATNSKTADEVQDKGDTVVDSVGKPSKNDFKETNIDIKKVDTNTVDLQNSGLGLDEIPIETEAGNKSEIKVKRPILYVFSHTKSGEDSSENYVTDIQIYLYLLCVYYSVSRQKPTEVFGDLLKDLAKFSVFLDKELGILLTRSQKGVLQKVFEQSYKTVSSVCKESVSLEYFESLSDGLKLSKVPVKFVPYRHISSILKEIFGSRFMKLFFSDVVKLDFTEFEKLKTLPEKGSGVEFFKASDNFINKMYDIIHGSYNGKDNIIRGDVGLISRNEEPISAAKSGESNSYTICSSKNDEIPFLSKSTNVDTLSKNGRVSSNKENNFSDLGLSLKEDVLENYSLSSQANRSTYGSLIFNDGIFCSESREYGFRIGANKPKCFRTIPRKYSAKLEYSNNKLFTF</sequence>
<dbReference type="Pfam" id="PF00023">
    <property type="entry name" value="Ank"/>
    <property type="match status" value="1"/>
</dbReference>
<feature type="compositionally biased region" description="Low complexity" evidence="4">
    <location>
        <begin position="489"/>
        <end position="498"/>
    </location>
</feature>
<dbReference type="PANTHER" id="PTHR24171:SF8">
    <property type="entry name" value="BRCA1-ASSOCIATED RING DOMAIN PROTEIN 1"/>
    <property type="match status" value="1"/>
</dbReference>
<keyword evidence="1" id="KW-0677">Repeat</keyword>
<accession>A0A1R0GL58</accession>
<feature type="region of interest" description="Disordered" evidence="4">
    <location>
        <begin position="488"/>
        <end position="541"/>
    </location>
</feature>
<feature type="compositionally biased region" description="Basic and acidic residues" evidence="4">
    <location>
        <begin position="777"/>
        <end position="786"/>
    </location>
</feature>
<feature type="compositionally biased region" description="Basic and acidic residues" evidence="4">
    <location>
        <begin position="691"/>
        <end position="714"/>
    </location>
</feature>
<proteinExistence type="predicted"/>
<feature type="compositionally biased region" description="Basic residues" evidence="4">
    <location>
        <begin position="199"/>
        <end position="209"/>
    </location>
</feature>
<dbReference type="Proteomes" id="UP000187455">
    <property type="component" value="Unassembled WGS sequence"/>
</dbReference>
<dbReference type="OrthoDB" id="194358at2759"/>
<dbReference type="STRING" id="133383.A0A1R0GL58"/>
<evidence type="ECO:0000313" key="6">
    <source>
        <dbReference type="Proteomes" id="UP000187455"/>
    </source>
</evidence>
<gene>
    <name evidence="5" type="ORF">AYI68_g8346</name>
</gene>
<feature type="region of interest" description="Disordered" evidence="4">
    <location>
        <begin position="158"/>
        <end position="218"/>
    </location>
</feature>
<dbReference type="SMART" id="SM00248">
    <property type="entry name" value="ANK"/>
    <property type="match status" value="6"/>
</dbReference>
<feature type="repeat" description="ANK" evidence="3">
    <location>
        <begin position="395"/>
        <end position="427"/>
    </location>
</feature>
<dbReference type="Gene3D" id="1.25.40.20">
    <property type="entry name" value="Ankyrin repeat-containing domain"/>
    <property type="match status" value="2"/>
</dbReference>
<feature type="compositionally biased region" description="Basic residues" evidence="4">
    <location>
        <begin position="516"/>
        <end position="526"/>
    </location>
</feature>
<evidence type="ECO:0000256" key="3">
    <source>
        <dbReference type="PROSITE-ProRule" id="PRU00023"/>
    </source>
</evidence>
<keyword evidence="2 3" id="KW-0040">ANK repeat</keyword>
<feature type="compositionally biased region" description="Polar residues" evidence="4">
    <location>
        <begin position="787"/>
        <end position="802"/>
    </location>
</feature>
<dbReference type="PROSITE" id="PS50088">
    <property type="entry name" value="ANK_REPEAT"/>
    <property type="match status" value="4"/>
</dbReference>
<feature type="compositionally biased region" description="Acidic residues" evidence="4">
    <location>
        <begin position="113"/>
        <end position="127"/>
    </location>
</feature>
<evidence type="ECO:0000256" key="2">
    <source>
        <dbReference type="ARBA" id="ARBA00023043"/>
    </source>
</evidence>
<feature type="compositionally biased region" description="Polar residues" evidence="4">
    <location>
        <begin position="101"/>
        <end position="110"/>
    </location>
</feature>
<dbReference type="PRINTS" id="PR01415">
    <property type="entry name" value="ANKYRIN"/>
</dbReference>
<dbReference type="EMBL" id="LSSL01007771">
    <property type="protein sequence ID" value="OLY77621.1"/>
    <property type="molecule type" value="Genomic_DNA"/>
</dbReference>
<feature type="region of interest" description="Disordered" evidence="4">
    <location>
        <begin position="667"/>
        <end position="811"/>
    </location>
</feature>
<dbReference type="SUPFAM" id="SSF48403">
    <property type="entry name" value="Ankyrin repeat"/>
    <property type="match status" value="1"/>
</dbReference>
<evidence type="ECO:0000313" key="5">
    <source>
        <dbReference type="EMBL" id="OLY77621.1"/>
    </source>
</evidence>
<evidence type="ECO:0000256" key="4">
    <source>
        <dbReference type="SAM" id="MobiDB-lite"/>
    </source>
</evidence>
<dbReference type="InterPro" id="IPR002110">
    <property type="entry name" value="Ankyrin_rpt"/>
</dbReference>
<feature type="region of interest" description="Disordered" evidence="4">
    <location>
        <begin position="85"/>
        <end position="137"/>
    </location>
</feature>
<feature type="compositionally biased region" description="Low complexity" evidence="4">
    <location>
        <begin position="590"/>
        <end position="599"/>
    </location>
</feature>
<protein>
    <submittedName>
        <fullName evidence="5">Ankyrin-2</fullName>
    </submittedName>
</protein>
<dbReference type="PANTHER" id="PTHR24171">
    <property type="entry name" value="ANKYRIN REPEAT DOMAIN-CONTAINING PROTEIN 39-RELATED"/>
    <property type="match status" value="1"/>
</dbReference>
<name>A0A1R0GL58_9FUNG</name>
<dbReference type="PROSITE" id="PS50297">
    <property type="entry name" value="ANK_REP_REGION"/>
    <property type="match status" value="3"/>
</dbReference>
<feature type="repeat" description="ANK" evidence="3">
    <location>
        <begin position="296"/>
        <end position="328"/>
    </location>
</feature>
<feature type="compositionally biased region" description="Polar residues" evidence="4">
    <location>
        <begin position="756"/>
        <end position="775"/>
    </location>
</feature>
<feature type="compositionally biased region" description="Basic and acidic residues" evidence="4">
    <location>
        <begin position="600"/>
        <end position="611"/>
    </location>
</feature>
<feature type="compositionally biased region" description="Low complexity" evidence="4">
    <location>
        <begin position="726"/>
        <end position="737"/>
    </location>
</feature>
<feature type="compositionally biased region" description="Basic and acidic residues" evidence="4">
    <location>
        <begin position="165"/>
        <end position="198"/>
    </location>
</feature>
<feature type="repeat" description="ANK" evidence="3">
    <location>
        <begin position="254"/>
        <end position="286"/>
    </location>
</feature>